<feature type="compositionally biased region" description="Polar residues" evidence="2">
    <location>
        <begin position="78"/>
        <end position="105"/>
    </location>
</feature>
<dbReference type="OrthoDB" id="7694231at2759"/>
<evidence type="ECO:0000256" key="1">
    <source>
        <dbReference type="SAM" id="Coils"/>
    </source>
</evidence>
<dbReference type="Proteomes" id="UP000504634">
    <property type="component" value="Unplaced"/>
</dbReference>
<keyword evidence="3" id="KW-1185">Reference proteome</keyword>
<evidence type="ECO:0000313" key="4">
    <source>
        <dbReference type="RefSeq" id="XP_030383331.1"/>
    </source>
</evidence>
<evidence type="ECO:0000256" key="2">
    <source>
        <dbReference type="SAM" id="MobiDB-lite"/>
    </source>
</evidence>
<dbReference type="GeneID" id="115630807"/>
<feature type="coiled-coil region" evidence="1">
    <location>
        <begin position="301"/>
        <end position="335"/>
    </location>
</feature>
<evidence type="ECO:0000313" key="3">
    <source>
        <dbReference type="Proteomes" id="UP000504634"/>
    </source>
</evidence>
<sequence>MLPKSPRIRKYDINSGGVSDSSRNNSPRAHYGKTLINTSLKKRRTLSHGQRVVRKAPSTVNKETSQLLSGIPKAALLTPSSSDNSVTTTYSKNGVPTYTVQPNHNEQGDEQQQQQPQNTNVELALAKPTLPPYLTLKRQQSAAILNFRARKSVSQMDFKEARRTGNYQLVAHVAKPDALVPASKAMPQSCDVLSIQDQHITKMLLQDAALLCNNGSGNVRFVVSGAQDARLASLRIFNTIMLHAWRRRREEVRMLSEQVDEYKRSFVKNRNQLHVYNSLFSVEKRRNDTLNEQLKISYRDNAKIKLSYDELNIMLEQMTREKLQLTKENAVKDQDIENMQELHQNTQNDLFRVTTKQREQLEELTRSQRDYQDVEFEKKELTCQLEFVQIELSLKQQQLEQFRDNVALISEQLALAKAKLQDYKSSLEQQNSKLLELEEYKRKTVELQQKLQRSEEQLSTLQNCLAASVGQRIKQCFAQRQSYQAATYRMLHFVAYVMLPATPPPALHINSLPEAVGKLRDIFNSHFGGDNEKRGDDLAE</sequence>
<dbReference type="AlphaFoldDB" id="A0A6J2U3X2"/>
<feature type="compositionally biased region" description="Polar residues" evidence="2">
    <location>
        <begin position="58"/>
        <end position="68"/>
    </location>
</feature>
<organism evidence="3 4">
    <name type="scientific">Drosophila lebanonensis</name>
    <name type="common">Fruit fly</name>
    <name type="synonym">Scaptodrosophila lebanonensis</name>
    <dbReference type="NCBI Taxonomy" id="7225"/>
    <lineage>
        <taxon>Eukaryota</taxon>
        <taxon>Metazoa</taxon>
        <taxon>Ecdysozoa</taxon>
        <taxon>Arthropoda</taxon>
        <taxon>Hexapoda</taxon>
        <taxon>Insecta</taxon>
        <taxon>Pterygota</taxon>
        <taxon>Neoptera</taxon>
        <taxon>Endopterygota</taxon>
        <taxon>Diptera</taxon>
        <taxon>Brachycera</taxon>
        <taxon>Muscomorpha</taxon>
        <taxon>Ephydroidea</taxon>
        <taxon>Drosophilidae</taxon>
        <taxon>Scaptodrosophila</taxon>
    </lineage>
</organism>
<reference evidence="4" key="1">
    <citation type="submission" date="2025-08" db="UniProtKB">
        <authorList>
            <consortium name="RefSeq"/>
        </authorList>
    </citation>
    <scope>IDENTIFICATION</scope>
    <source>
        <strain evidence="4">11010-0011.00</strain>
        <tissue evidence="4">Whole body</tissue>
    </source>
</reference>
<feature type="compositionally biased region" description="Basic residues" evidence="2">
    <location>
        <begin position="40"/>
        <end position="54"/>
    </location>
</feature>
<gene>
    <name evidence="4" type="primary">LOC115630807</name>
</gene>
<dbReference type="RefSeq" id="XP_030383331.1">
    <property type="nucleotide sequence ID" value="XM_030527471.1"/>
</dbReference>
<keyword evidence="1" id="KW-0175">Coiled coil</keyword>
<protein>
    <submittedName>
        <fullName evidence="4">Uncharacterized protein LOC115630807</fullName>
    </submittedName>
</protein>
<proteinExistence type="predicted"/>
<feature type="coiled-coil region" evidence="1">
    <location>
        <begin position="371"/>
        <end position="464"/>
    </location>
</feature>
<feature type="region of interest" description="Disordered" evidence="2">
    <location>
        <begin position="1"/>
        <end position="118"/>
    </location>
</feature>
<name>A0A6J2U3X2_DROLE</name>
<feature type="compositionally biased region" description="Polar residues" evidence="2">
    <location>
        <begin position="16"/>
        <end position="27"/>
    </location>
</feature>
<accession>A0A6J2U3X2</accession>